<dbReference type="STRING" id="29364.SAMN04487772_11114"/>
<protein>
    <submittedName>
        <fullName evidence="2">ABC-2 type transport system permease protein</fullName>
    </submittedName>
</protein>
<keyword evidence="1" id="KW-0472">Membrane</keyword>
<dbReference type="EMBL" id="FOHN01000011">
    <property type="protein sequence ID" value="SET22121.1"/>
    <property type="molecule type" value="Genomic_DNA"/>
</dbReference>
<sequence>MKKYFTLSKVAFMATLVNRFHLFAMFITNIAYIIITYFLWKAIYASNQGVNSVMEFESTFVYLALSSCIYYVFQSWVEYDLSGAMINGNVAVDLTKPYDLQRYWFYRILGFAICKLLMIGVPSVVVIICMVKGKFLVGPQLLIGCFSLIMSYVISLNMDYIAGLVSFYTQSVWGVCLVKETLVLLLSGMSVPIAFFPKAIGEVVKMLPFSSMFNTPMTIMLSKSMPAGEIGKFLGIQFFWACGIYFLAKLFYRHCLNHTIINGG</sequence>
<feature type="transmembrane region" description="Helical" evidence="1">
    <location>
        <begin position="104"/>
        <end position="129"/>
    </location>
</feature>
<keyword evidence="1" id="KW-1133">Transmembrane helix</keyword>
<dbReference type="PANTHER" id="PTHR36832">
    <property type="entry name" value="SLR1174 PROTEIN-RELATED"/>
    <property type="match status" value="1"/>
</dbReference>
<feature type="transmembrane region" description="Helical" evidence="1">
    <location>
        <begin position="20"/>
        <end position="40"/>
    </location>
</feature>
<evidence type="ECO:0000256" key="1">
    <source>
        <dbReference type="SAM" id="Phobius"/>
    </source>
</evidence>
<dbReference type="OrthoDB" id="8582979at2"/>
<reference evidence="2 3" key="1">
    <citation type="submission" date="2016-10" db="EMBL/GenBank/DDBJ databases">
        <authorList>
            <person name="de Groot N.N."/>
        </authorList>
    </citation>
    <scope>NUCLEOTIDE SEQUENCE [LARGE SCALE GENOMIC DNA]</scope>
    <source>
        <strain evidence="2 3">DSM 1801</strain>
    </source>
</reference>
<evidence type="ECO:0000313" key="3">
    <source>
        <dbReference type="Proteomes" id="UP000199800"/>
    </source>
</evidence>
<feature type="transmembrane region" description="Helical" evidence="1">
    <location>
        <begin position="141"/>
        <end position="165"/>
    </location>
</feature>
<feature type="transmembrane region" description="Helical" evidence="1">
    <location>
        <begin position="60"/>
        <end position="77"/>
    </location>
</feature>
<accession>A0A1I0CQW9</accession>
<proteinExistence type="predicted"/>
<keyword evidence="3" id="KW-1185">Reference proteome</keyword>
<dbReference type="Proteomes" id="UP000199800">
    <property type="component" value="Unassembled WGS sequence"/>
</dbReference>
<evidence type="ECO:0000313" key="2">
    <source>
        <dbReference type="EMBL" id="SET22121.1"/>
    </source>
</evidence>
<dbReference type="PANTHER" id="PTHR36832:SF1">
    <property type="entry name" value="SLR1174 PROTEIN"/>
    <property type="match status" value="1"/>
</dbReference>
<organism evidence="2 3">
    <name type="scientific">[Clostridium] polysaccharolyticum</name>
    <dbReference type="NCBI Taxonomy" id="29364"/>
    <lineage>
        <taxon>Bacteria</taxon>
        <taxon>Bacillati</taxon>
        <taxon>Bacillota</taxon>
        <taxon>Clostridia</taxon>
        <taxon>Lachnospirales</taxon>
        <taxon>Lachnospiraceae</taxon>
    </lineage>
</organism>
<name>A0A1I0CQW9_9FIRM</name>
<feature type="transmembrane region" description="Helical" evidence="1">
    <location>
        <begin position="171"/>
        <end position="196"/>
    </location>
</feature>
<dbReference type="AlphaFoldDB" id="A0A1I0CQW9"/>
<dbReference type="RefSeq" id="WP_092477834.1">
    <property type="nucleotide sequence ID" value="NZ_FOHN01000011.1"/>
</dbReference>
<keyword evidence="1" id="KW-0812">Transmembrane</keyword>
<feature type="transmembrane region" description="Helical" evidence="1">
    <location>
        <begin position="233"/>
        <end position="252"/>
    </location>
</feature>
<gene>
    <name evidence="2" type="ORF">SAMN04487772_11114</name>
</gene>